<evidence type="ECO:0000256" key="5">
    <source>
        <dbReference type="SAM" id="Phobius"/>
    </source>
</evidence>
<keyword evidence="5" id="KW-0472">Membrane</keyword>
<feature type="transmembrane region" description="Helical" evidence="5">
    <location>
        <begin position="183"/>
        <end position="201"/>
    </location>
</feature>
<dbReference type="InterPro" id="IPR013783">
    <property type="entry name" value="Ig-like_fold"/>
</dbReference>
<accession>A0A5F8GU57</accession>
<evidence type="ECO:0000256" key="3">
    <source>
        <dbReference type="ARBA" id="ARBA00023180"/>
    </source>
</evidence>
<dbReference type="AlphaFoldDB" id="A0A5F8GU57"/>
<dbReference type="Gene3D" id="2.60.40.10">
    <property type="entry name" value="Immunoglobulins"/>
    <property type="match status" value="2"/>
</dbReference>
<dbReference type="PANTHER" id="PTHR11738">
    <property type="entry name" value="MHC CLASS I NK CELL RECEPTOR"/>
    <property type="match status" value="1"/>
</dbReference>
<evidence type="ECO:0000313" key="7">
    <source>
        <dbReference type="Ensembl" id="ENSMODP00000050751.1"/>
    </source>
</evidence>
<dbReference type="InterPro" id="IPR050412">
    <property type="entry name" value="Ig-like_Receptors_ImmuneReg"/>
</dbReference>
<sequence length="227" mass="25680">MTLWCQSASCGTRFTLHKDGEDKPVQTIDSLQDKAGFLIPHVTHEHAGTYYCLHHRGEDLPTLALYSDHLELSVSDSLPKPTLSAETDLMIAPRSNLSLKCKKPDSDHIPQRWTYLLLKEGNSQPLQKHTTTGSWAKFNLLSVTDQDSGNYRCKYFEFQNPQRESEASSALEIRVKDSGSRSVSIALSCVIILSLFLLAFYHRSYIGTVMTKQRLTHQHQGLKTMKQ</sequence>
<dbReference type="InParanoid" id="A0A5F8GU57"/>
<evidence type="ECO:0000256" key="1">
    <source>
        <dbReference type="ARBA" id="ARBA00022737"/>
    </source>
</evidence>
<protein>
    <recommendedName>
        <fullName evidence="6">Ig-like domain-containing protein</fullName>
    </recommendedName>
</protein>
<reference evidence="7" key="2">
    <citation type="submission" date="2025-08" db="UniProtKB">
        <authorList>
            <consortium name="Ensembl"/>
        </authorList>
    </citation>
    <scope>IDENTIFICATION</scope>
</reference>
<keyword evidence="5" id="KW-1133">Transmembrane helix</keyword>
<keyword evidence="3" id="KW-0325">Glycoprotein</keyword>
<feature type="domain" description="Ig-like" evidence="6">
    <location>
        <begin position="79"/>
        <end position="170"/>
    </location>
</feature>
<keyword evidence="8" id="KW-1185">Reference proteome</keyword>
<dbReference type="Proteomes" id="UP000002280">
    <property type="component" value="Chromosome 4"/>
</dbReference>
<evidence type="ECO:0000313" key="8">
    <source>
        <dbReference type="Proteomes" id="UP000002280"/>
    </source>
</evidence>
<reference evidence="7 8" key="1">
    <citation type="journal article" date="2007" name="Nature">
        <title>Genome of the marsupial Monodelphis domestica reveals innovation in non-coding sequences.</title>
        <authorList>
            <person name="Mikkelsen T.S."/>
            <person name="Wakefield M.J."/>
            <person name="Aken B."/>
            <person name="Amemiya C.T."/>
            <person name="Chang J.L."/>
            <person name="Duke S."/>
            <person name="Garber M."/>
            <person name="Gentles A.J."/>
            <person name="Goodstadt L."/>
            <person name="Heger A."/>
            <person name="Jurka J."/>
            <person name="Kamal M."/>
            <person name="Mauceli E."/>
            <person name="Searle S.M."/>
            <person name="Sharpe T."/>
            <person name="Baker M.L."/>
            <person name="Batzer M.A."/>
            <person name="Benos P.V."/>
            <person name="Belov K."/>
            <person name="Clamp M."/>
            <person name="Cook A."/>
            <person name="Cuff J."/>
            <person name="Das R."/>
            <person name="Davidow L."/>
            <person name="Deakin J.E."/>
            <person name="Fazzari M.J."/>
            <person name="Glass J.L."/>
            <person name="Grabherr M."/>
            <person name="Greally J.M."/>
            <person name="Gu W."/>
            <person name="Hore T.A."/>
            <person name="Huttley G.A."/>
            <person name="Kleber M."/>
            <person name="Jirtle R.L."/>
            <person name="Koina E."/>
            <person name="Lee J.T."/>
            <person name="Mahony S."/>
            <person name="Marra M.A."/>
            <person name="Miller R.D."/>
            <person name="Nicholls R.D."/>
            <person name="Oda M."/>
            <person name="Papenfuss A.T."/>
            <person name="Parra Z.E."/>
            <person name="Pollock D.D."/>
            <person name="Ray D.A."/>
            <person name="Schein J.E."/>
            <person name="Speed T.P."/>
            <person name="Thompson K."/>
            <person name="VandeBerg J.L."/>
            <person name="Wade C.M."/>
            <person name="Walker J.A."/>
            <person name="Waters P.D."/>
            <person name="Webber C."/>
            <person name="Weidman J.R."/>
            <person name="Xie X."/>
            <person name="Zody M.C."/>
            <person name="Baldwin J."/>
            <person name="Abdouelleil A."/>
            <person name="Abdulkadir J."/>
            <person name="Abebe A."/>
            <person name="Abera B."/>
            <person name="Abreu J."/>
            <person name="Acer S.C."/>
            <person name="Aftuck L."/>
            <person name="Alexander A."/>
            <person name="An P."/>
            <person name="Anderson E."/>
            <person name="Anderson S."/>
            <person name="Arachi H."/>
            <person name="Azer M."/>
            <person name="Bachantsang P."/>
            <person name="Barry A."/>
            <person name="Bayul T."/>
            <person name="Berlin A."/>
            <person name="Bessette D."/>
            <person name="Bloom T."/>
            <person name="Bloom T."/>
            <person name="Boguslavskiy L."/>
            <person name="Bonnet C."/>
            <person name="Boukhgalter B."/>
            <person name="Bourzgui I."/>
            <person name="Brown A."/>
            <person name="Cahill P."/>
            <person name="Channer S."/>
            <person name="Cheshatsang Y."/>
            <person name="Chuda L."/>
            <person name="Citroen M."/>
            <person name="Collymore A."/>
            <person name="Cooke P."/>
            <person name="Costello M."/>
            <person name="D'Aco K."/>
            <person name="Daza R."/>
            <person name="De Haan G."/>
            <person name="DeGray S."/>
            <person name="DeMaso C."/>
            <person name="Dhargay N."/>
            <person name="Dooley K."/>
            <person name="Dooley E."/>
            <person name="Doricent M."/>
            <person name="Dorje P."/>
            <person name="Dorjee K."/>
            <person name="Dupes A."/>
            <person name="Elong R."/>
            <person name="Falk J."/>
            <person name="Farina A."/>
            <person name="Faro S."/>
            <person name="Ferguson D."/>
            <person name="Fisher S."/>
            <person name="Foley C.D."/>
            <person name="Franke A."/>
            <person name="Friedrich D."/>
            <person name="Gadbois L."/>
            <person name="Gearin G."/>
            <person name="Gearin C.R."/>
            <person name="Giannoukos G."/>
            <person name="Goode T."/>
            <person name="Graham J."/>
            <person name="Grandbois E."/>
            <person name="Grewal S."/>
            <person name="Gyaltsen K."/>
            <person name="Hafez N."/>
            <person name="Hagos B."/>
            <person name="Hall J."/>
            <person name="Henson C."/>
            <person name="Hollinger A."/>
            <person name="Honan T."/>
            <person name="Huard M.D."/>
            <person name="Hughes L."/>
            <person name="Hurhula B."/>
            <person name="Husby M.E."/>
            <person name="Kamat A."/>
            <person name="Kanga B."/>
            <person name="Kashin S."/>
            <person name="Khazanovich D."/>
            <person name="Kisner P."/>
            <person name="Lance K."/>
            <person name="Lara M."/>
            <person name="Lee W."/>
            <person name="Lennon N."/>
            <person name="Letendre F."/>
            <person name="LeVine R."/>
            <person name="Lipovsky A."/>
            <person name="Liu X."/>
            <person name="Liu J."/>
            <person name="Liu S."/>
            <person name="Lokyitsang T."/>
            <person name="Lokyitsang Y."/>
            <person name="Lubonja R."/>
            <person name="Lui A."/>
            <person name="MacDonald P."/>
            <person name="Magnisalis V."/>
            <person name="Maru K."/>
            <person name="Matthews C."/>
            <person name="McCusker W."/>
            <person name="McDonough S."/>
            <person name="Mehta T."/>
            <person name="Meldrim J."/>
            <person name="Meneus L."/>
            <person name="Mihai O."/>
            <person name="Mihalev A."/>
            <person name="Mihova T."/>
            <person name="Mittelman R."/>
            <person name="Mlenga V."/>
            <person name="Montmayeur A."/>
            <person name="Mulrain L."/>
            <person name="Navidi A."/>
            <person name="Naylor J."/>
            <person name="Negash T."/>
            <person name="Nguyen T."/>
            <person name="Nguyen N."/>
            <person name="Nicol R."/>
            <person name="Norbu C."/>
            <person name="Norbu N."/>
            <person name="Novod N."/>
            <person name="O'Neill B."/>
            <person name="Osman S."/>
            <person name="Markiewicz E."/>
            <person name="Oyono O.L."/>
            <person name="Patti C."/>
            <person name="Phunkhang P."/>
            <person name="Pierre F."/>
            <person name="Priest M."/>
            <person name="Raghuraman S."/>
            <person name="Rege F."/>
            <person name="Reyes R."/>
            <person name="Rise C."/>
            <person name="Rogov P."/>
            <person name="Ross K."/>
            <person name="Ryan E."/>
            <person name="Settipalli S."/>
            <person name="Shea T."/>
            <person name="Sherpa N."/>
            <person name="Shi L."/>
            <person name="Shih D."/>
            <person name="Sparrow T."/>
            <person name="Spaulding J."/>
            <person name="Stalker J."/>
            <person name="Stange-Thomann N."/>
            <person name="Stavropoulos S."/>
            <person name="Stone C."/>
            <person name="Strader C."/>
            <person name="Tesfaye S."/>
            <person name="Thomson T."/>
            <person name="Thoulutsang Y."/>
            <person name="Thoulutsang D."/>
            <person name="Topham K."/>
            <person name="Topping I."/>
            <person name="Tsamla T."/>
            <person name="Vassiliev H."/>
            <person name="Vo A."/>
            <person name="Wangchuk T."/>
            <person name="Wangdi T."/>
            <person name="Weiand M."/>
            <person name="Wilkinson J."/>
            <person name="Wilson A."/>
            <person name="Yadav S."/>
            <person name="Young G."/>
            <person name="Yu Q."/>
            <person name="Zembek L."/>
            <person name="Zhong D."/>
            <person name="Zimmer A."/>
            <person name="Zwirko Z."/>
            <person name="Jaffe D.B."/>
            <person name="Alvarez P."/>
            <person name="Brockman W."/>
            <person name="Butler J."/>
            <person name="Chin C."/>
            <person name="Gnerre S."/>
            <person name="MacCallum I."/>
            <person name="Graves J.A."/>
            <person name="Ponting C.P."/>
            <person name="Breen M."/>
            <person name="Samollow P.B."/>
            <person name="Lander E.S."/>
            <person name="Lindblad-Toh K."/>
        </authorList>
    </citation>
    <scope>NUCLEOTIDE SEQUENCE [LARGE SCALE GENOMIC DNA]</scope>
</reference>
<dbReference type="PROSITE" id="PS50835">
    <property type="entry name" value="IG_LIKE"/>
    <property type="match status" value="1"/>
</dbReference>
<dbReference type="GeneTree" id="ENSGT01150000286974"/>
<dbReference type="FunFam" id="2.60.40.10:FF:000033">
    <property type="entry name" value="Killer cell immunoglobulin-like receptor"/>
    <property type="match status" value="2"/>
</dbReference>
<evidence type="ECO:0000256" key="4">
    <source>
        <dbReference type="ARBA" id="ARBA00023319"/>
    </source>
</evidence>
<dbReference type="SUPFAM" id="SSF48726">
    <property type="entry name" value="Immunoglobulin"/>
    <property type="match status" value="2"/>
</dbReference>
<reference evidence="7" key="3">
    <citation type="submission" date="2025-09" db="UniProtKB">
        <authorList>
            <consortium name="Ensembl"/>
        </authorList>
    </citation>
    <scope>IDENTIFICATION</scope>
</reference>
<keyword evidence="2" id="KW-1015">Disulfide bond</keyword>
<dbReference type="InterPro" id="IPR007110">
    <property type="entry name" value="Ig-like_dom"/>
</dbReference>
<keyword evidence="1" id="KW-0677">Repeat</keyword>
<keyword evidence="4" id="KW-0393">Immunoglobulin domain</keyword>
<name>A0A5F8GU57_MONDO</name>
<proteinExistence type="predicted"/>
<dbReference type="GO" id="GO:0005886">
    <property type="term" value="C:plasma membrane"/>
    <property type="evidence" value="ECO:0000318"/>
    <property type="project" value="GO_Central"/>
</dbReference>
<keyword evidence="5" id="KW-0812">Transmembrane</keyword>
<evidence type="ECO:0000259" key="6">
    <source>
        <dbReference type="PROSITE" id="PS50835"/>
    </source>
</evidence>
<evidence type="ECO:0000256" key="2">
    <source>
        <dbReference type="ARBA" id="ARBA00023157"/>
    </source>
</evidence>
<organism evidence="7 8">
    <name type="scientific">Monodelphis domestica</name>
    <name type="common">Gray short-tailed opossum</name>
    <dbReference type="NCBI Taxonomy" id="13616"/>
    <lineage>
        <taxon>Eukaryota</taxon>
        <taxon>Metazoa</taxon>
        <taxon>Chordata</taxon>
        <taxon>Craniata</taxon>
        <taxon>Vertebrata</taxon>
        <taxon>Euteleostomi</taxon>
        <taxon>Mammalia</taxon>
        <taxon>Metatheria</taxon>
        <taxon>Didelphimorphia</taxon>
        <taxon>Didelphidae</taxon>
        <taxon>Monodelphis</taxon>
    </lineage>
</organism>
<dbReference type="Bgee" id="ENSMODG00000002676">
    <property type="expression patterns" value="Expressed in liver"/>
</dbReference>
<dbReference type="InterPro" id="IPR036179">
    <property type="entry name" value="Ig-like_dom_sf"/>
</dbReference>
<dbReference type="PANTHER" id="PTHR11738:SF157">
    <property type="entry name" value="T-CELL-INTERACTING, ACTIVATING RECEPTOR ON MYELOID CELLS PROTEIN 1"/>
    <property type="match status" value="1"/>
</dbReference>
<dbReference type="Ensembl" id="ENSMODT00000080343.1">
    <property type="protein sequence ID" value="ENSMODP00000050751.1"/>
    <property type="gene ID" value="ENSMODG00000002676.4"/>
</dbReference>
<dbReference type="GO" id="GO:0002764">
    <property type="term" value="P:immune response-regulating signaling pathway"/>
    <property type="evidence" value="ECO:0000318"/>
    <property type="project" value="GO_Central"/>
</dbReference>